<accession>A0ACA9QUK1</accession>
<name>A0ACA9QUK1_9GLOM</name>
<proteinExistence type="predicted"/>
<feature type="non-terminal residue" evidence="1">
    <location>
        <position position="1"/>
    </location>
</feature>
<gene>
    <name evidence="1" type="ORF">DHETER_LOCUS15463</name>
</gene>
<reference evidence="1" key="1">
    <citation type="submission" date="2021-06" db="EMBL/GenBank/DDBJ databases">
        <authorList>
            <person name="Kallberg Y."/>
            <person name="Tangrot J."/>
            <person name="Rosling A."/>
        </authorList>
    </citation>
    <scope>NUCLEOTIDE SEQUENCE</scope>
    <source>
        <strain evidence="1">IL203A</strain>
    </source>
</reference>
<organism evidence="1 2">
    <name type="scientific">Dentiscutata heterogama</name>
    <dbReference type="NCBI Taxonomy" id="1316150"/>
    <lineage>
        <taxon>Eukaryota</taxon>
        <taxon>Fungi</taxon>
        <taxon>Fungi incertae sedis</taxon>
        <taxon>Mucoromycota</taxon>
        <taxon>Glomeromycotina</taxon>
        <taxon>Glomeromycetes</taxon>
        <taxon>Diversisporales</taxon>
        <taxon>Gigasporaceae</taxon>
        <taxon>Dentiscutata</taxon>
    </lineage>
</organism>
<dbReference type="EMBL" id="CAJVPU010052916">
    <property type="protein sequence ID" value="CAG8764177.1"/>
    <property type="molecule type" value="Genomic_DNA"/>
</dbReference>
<sequence length="119" mass="12546">FNNRMVFWGFVIKAVIKVVIAITAGTILGPSAIPVSTAVWGGSEIIRQNCGNEDVNRVIGFIGDFGRDTITCEVIGLAVQGALTVIALSKAISIATPGQKRSKESSHKSTKKYSPGAKV</sequence>
<protein>
    <submittedName>
        <fullName evidence="1">5687_t:CDS:1</fullName>
    </submittedName>
</protein>
<evidence type="ECO:0000313" key="1">
    <source>
        <dbReference type="EMBL" id="CAG8764177.1"/>
    </source>
</evidence>
<dbReference type="Proteomes" id="UP000789702">
    <property type="component" value="Unassembled WGS sequence"/>
</dbReference>
<comment type="caution">
    <text evidence="1">The sequence shown here is derived from an EMBL/GenBank/DDBJ whole genome shotgun (WGS) entry which is preliminary data.</text>
</comment>
<feature type="non-terminal residue" evidence="1">
    <location>
        <position position="119"/>
    </location>
</feature>
<keyword evidence="2" id="KW-1185">Reference proteome</keyword>
<evidence type="ECO:0000313" key="2">
    <source>
        <dbReference type="Proteomes" id="UP000789702"/>
    </source>
</evidence>